<evidence type="ECO:0000256" key="1">
    <source>
        <dbReference type="ARBA" id="ARBA00001255"/>
    </source>
</evidence>
<dbReference type="InterPro" id="IPR031705">
    <property type="entry name" value="Glyco_hydro_36_C"/>
</dbReference>
<dbReference type="PANTHER" id="PTHR43053">
    <property type="entry name" value="GLYCOSIDASE FAMILY 31"/>
    <property type="match status" value="1"/>
</dbReference>
<evidence type="ECO:0000259" key="7">
    <source>
        <dbReference type="Pfam" id="PF16874"/>
    </source>
</evidence>
<proteinExistence type="inferred from homology"/>
<dbReference type="Gene3D" id="2.70.98.60">
    <property type="entry name" value="alpha-galactosidase from lactobacil brevis"/>
    <property type="match status" value="1"/>
</dbReference>
<organism evidence="9 10">
    <name type="scientific">Microbacterium radiodurans</name>
    <dbReference type="NCBI Taxonomy" id="661398"/>
    <lineage>
        <taxon>Bacteria</taxon>
        <taxon>Bacillati</taxon>
        <taxon>Actinomycetota</taxon>
        <taxon>Actinomycetes</taxon>
        <taxon>Micrococcales</taxon>
        <taxon>Microbacteriaceae</taxon>
        <taxon>Microbacterium</taxon>
    </lineage>
</organism>
<protein>
    <recommendedName>
        <fullName evidence="2 5">Alpha-galactosidase</fullName>
        <ecNumber evidence="2 5">3.2.1.22</ecNumber>
    </recommendedName>
</protein>
<dbReference type="GO" id="GO:0004557">
    <property type="term" value="F:alpha-galactosidase activity"/>
    <property type="evidence" value="ECO:0007669"/>
    <property type="project" value="UniProtKB-UniRule"/>
</dbReference>
<accession>A0A5J5IU89</accession>
<dbReference type="GO" id="GO:0016052">
    <property type="term" value="P:carbohydrate catabolic process"/>
    <property type="evidence" value="ECO:0007669"/>
    <property type="project" value="InterPro"/>
</dbReference>
<evidence type="ECO:0000256" key="4">
    <source>
        <dbReference type="ARBA" id="ARBA00023295"/>
    </source>
</evidence>
<dbReference type="Pfam" id="PF16874">
    <property type="entry name" value="Glyco_hydro_36C"/>
    <property type="match status" value="1"/>
</dbReference>
<comment type="similarity">
    <text evidence="5">Belongs to the glycosyl hydrolase.</text>
</comment>
<name>A0A5J5IU89_9MICO</name>
<dbReference type="Proteomes" id="UP000327039">
    <property type="component" value="Unassembled WGS sequence"/>
</dbReference>
<feature type="domain" description="Glycosyl hydrolase family 36 C-terminal" evidence="7">
    <location>
        <begin position="631"/>
        <end position="720"/>
    </location>
</feature>
<dbReference type="InterPro" id="IPR038417">
    <property type="entry name" value="Alpga-gal_N_sf"/>
</dbReference>
<dbReference type="Gene3D" id="2.60.40.1180">
    <property type="entry name" value="Golgi alpha-mannosidase II"/>
    <property type="match status" value="1"/>
</dbReference>
<dbReference type="Pfam" id="PF02065">
    <property type="entry name" value="Melibiase"/>
    <property type="match status" value="1"/>
</dbReference>
<evidence type="ECO:0000313" key="9">
    <source>
        <dbReference type="EMBL" id="KAA9089417.1"/>
    </source>
</evidence>
<dbReference type="InterPro" id="IPR002252">
    <property type="entry name" value="Glyco_hydro_36"/>
</dbReference>
<dbReference type="InterPro" id="IPR013785">
    <property type="entry name" value="Aldolase_TIM"/>
</dbReference>
<evidence type="ECO:0000256" key="2">
    <source>
        <dbReference type="ARBA" id="ARBA00012755"/>
    </source>
</evidence>
<dbReference type="PANTHER" id="PTHR43053:SF3">
    <property type="entry name" value="ALPHA-GALACTOSIDASE C-RELATED"/>
    <property type="match status" value="1"/>
</dbReference>
<dbReference type="InterPro" id="IPR000111">
    <property type="entry name" value="Glyco_hydro_27/36_CS"/>
</dbReference>
<evidence type="ECO:0000256" key="6">
    <source>
        <dbReference type="PIRSR" id="PIRSR005536-1"/>
    </source>
</evidence>
<comment type="catalytic activity">
    <reaction evidence="1 5">
        <text>Hydrolysis of terminal, non-reducing alpha-D-galactose residues in alpha-D-galactosides, including galactose oligosaccharides, galactomannans and galactolipids.</text>
        <dbReference type="EC" id="3.2.1.22"/>
    </reaction>
</comment>
<dbReference type="OrthoDB" id="9758822at2"/>
<feature type="active site" description="Proton donor" evidence="6">
    <location>
        <position position="527"/>
    </location>
</feature>
<evidence type="ECO:0000256" key="3">
    <source>
        <dbReference type="ARBA" id="ARBA00022801"/>
    </source>
</evidence>
<keyword evidence="10" id="KW-1185">Reference proteome</keyword>
<dbReference type="InterPro" id="IPR017853">
    <property type="entry name" value="GH"/>
</dbReference>
<dbReference type="EMBL" id="VYRZ01000001">
    <property type="protein sequence ID" value="KAA9089417.1"/>
    <property type="molecule type" value="Genomic_DNA"/>
</dbReference>
<comment type="caution">
    <text evidence="9">The sequence shown here is derived from an EMBL/GenBank/DDBJ whole genome shotgun (WGS) entry which is preliminary data.</text>
</comment>
<feature type="active site" description="Nucleophile" evidence="6">
    <location>
        <position position="461"/>
    </location>
</feature>
<gene>
    <name evidence="9" type="ORF">F6B42_02730</name>
</gene>
<keyword evidence="4 5" id="KW-0326">Glycosidase</keyword>
<dbReference type="InterPro" id="IPR031704">
    <property type="entry name" value="Glyco_hydro_36_N"/>
</dbReference>
<evidence type="ECO:0000313" key="10">
    <source>
        <dbReference type="Proteomes" id="UP000327039"/>
    </source>
</evidence>
<keyword evidence="3 5" id="KW-0378">Hydrolase</keyword>
<dbReference type="EC" id="3.2.1.22" evidence="2 5"/>
<evidence type="ECO:0000259" key="8">
    <source>
        <dbReference type="Pfam" id="PF16875"/>
    </source>
</evidence>
<dbReference type="PIRSF" id="PIRSF005536">
    <property type="entry name" value="Agal"/>
    <property type="match status" value="1"/>
</dbReference>
<dbReference type="Pfam" id="PF16875">
    <property type="entry name" value="Glyco_hydro_36N"/>
    <property type="match status" value="1"/>
</dbReference>
<dbReference type="SUPFAM" id="SSF51445">
    <property type="entry name" value="(Trans)glycosidases"/>
    <property type="match status" value="1"/>
</dbReference>
<dbReference type="InterPro" id="IPR013780">
    <property type="entry name" value="Glyco_hydro_b"/>
</dbReference>
<dbReference type="CDD" id="cd14791">
    <property type="entry name" value="GH36"/>
    <property type="match status" value="1"/>
</dbReference>
<dbReference type="RefSeq" id="WP_150418049.1">
    <property type="nucleotide sequence ID" value="NZ_VYRZ01000001.1"/>
</dbReference>
<dbReference type="Gene3D" id="3.20.20.70">
    <property type="entry name" value="Aldolase class I"/>
    <property type="match status" value="1"/>
</dbReference>
<dbReference type="PROSITE" id="PS00512">
    <property type="entry name" value="ALPHA_GALACTOSIDASE"/>
    <property type="match status" value="1"/>
</dbReference>
<dbReference type="InterPro" id="IPR050985">
    <property type="entry name" value="Alpha-glycosidase_related"/>
</dbReference>
<sequence length="732" mass="79230">MLDIDNDVPHSASLVSPATTPVVHLRNGGTSVVVDLAAQPNPAIVHWGEDLGETSDRALSSLAAAARQQRVSGGLDRTAQLTLVPTEAAGWLGTPAVEGHRDGEGVSVLLVLDEARSTTSALELELVDEESGLALLIELSVGTSGLVRSRSTLRNTGETPYTVQALQALLPLPWDATEILDTTGRHLRERSSQRHDLTFGTHLRESRRGRPGADATLLLAAGRPGFGFEHGRVHGIHLAWSGNQRVLAERGTTGEVFLSGGELYAPGEIILAPGASVASPDLLGSWGDGLDALAARFHQEWRARPQHPTRPRPVTLNTWEAVYFDHSLDKLMQLADAAARLGVERYVLDDGWFHGRRDDTAGLGDWYVDGTVWPEGLHPLADHVTGLGIEFGLWFEPEMVNPESDLAREHPEWLFRGRIELPPSARQQQVLNLAHPGAYAYLAERIHAIVDEYPISYIKWDHNRDLLDASSGPGGARQVHAHTLAVYRLIDELKATHPGLEIESCASGGARVDLGILDRTDRIWTSDCLDPVERLENQRYTALVVPPEMMGMHLTTPHVHSTGRTVSLAMSGAVALFGHFGIEWDVTTLSDEDAAAVGAWVALSKRVRPLVASGTLVNTDVADPGLDVRGVVSADRDAAFFTISQTQTLISSPTGRVRFPGLDDDREYRVRLVTPGGIVEQPAQSPLVWAHHDTVLTGRQLGVVGVRPPVQNPQQSVVVEITAAESEETPAA</sequence>
<evidence type="ECO:0000256" key="5">
    <source>
        <dbReference type="PIRNR" id="PIRNR005536"/>
    </source>
</evidence>
<dbReference type="PRINTS" id="PR00743">
    <property type="entry name" value="GLHYDRLASE36"/>
</dbReference>
<feature type="domain" description="Glycosyl hydrolase family 36 N-terminal" evidence="8">
    <location>
        <begin position="42"/>
        <end position="271"/>
    </location>
</feature>
<dbReference type="AlphaFoldDB" id="A0A5J5IU89"/>
<reference evidence="10" key="1">
    <citation type="submission" date="2019-09" db="EMBL/GenBank/DDBJ databases">
        <title>Mumia zhuanghuii sp. nov. isolated from the intestinal contents of plateau pika (Ochotona curzoniae) in the Qinghai-Tibet plateau of China.</title>
        <authorList>
            <person name="Tian Z."/>
        </authorList>
    </citation>
    <scope>NUCLEOTIDE SEQUENCE [LARGE SCALE GENOMIC DNA]</scope>
    <source>
        <strain evidence="10">DSM 25564</strain>
    </source>
</reference>
<dbReference type="FunFam" id="3.20.20.70:FF:000118">
    <property type="entry name" value="Alpha-galactosidase"/>
    <property type="match status" value="1"/>
</dbReference>